<dbReference type="Proteomes" id="UP000443353">
    <property type="component" value="Unassembled WGS sequence"/>
</dbReference>
<dbReference type="RefSeq" id="WP_160408986.1">
    <property type="nucleotide sequence ID" value="NZ_WSES01000003.1"/>
</dbReference>
<comment type="caution">
    <text evidence="3">The sequence shown here is derived from an EMBL/GenBank/DDBJ whole genome shotgun (WGS) entry which is preliminary data.</text>
</comment>
<evidence type="ECO:0000259" key="2">
    <source>
        <dbReference type="SMART" id="SM00062"/>
    </source>
</evidence>
<organism evidence="3 4">
    <name type="scientific">Massilia cellulosiltytica</name>
    <dbReference type="NCBI Taxonomy" id="2683234"/>
    <lineage>
        <taxon>Bacteria</taxon>
        <taxon>Pseudomonadati</taxon>
        <taxon>Pseudomonadota</taxon>
        <taxon>Betaproteobacteria</taxon>
        <taxon>Burkholderiales</taxon>
        <taxon>Oxalobacteraceae</taxon>
        <taxon>Telluria group</taxon>
        <taxon>Massilia</taxon>
    </lineage>
</organism>
<dbReference type="SUPFAM" id="SSF53850">
    <property type="entry name" value="Periplasmic binding protein-like II"/>
    <property type="match status" value="1"/>
</dbReference>
<dbReference type="AlphaFoldDB" id="A0A7X3G1F3"/>
<evidence type="ECO:0000313" key="3">
    <source>
        <dbReference type="EMBL" id="MVW60852.1"/>
    </source>
</evidence>
<feature type="signal peptide" evidence="1">
    <location>
        <begin position="1"/>
        <end position="21"/>
    </location>
</feature>
<reference evidence="3 4" key="1">
    <citation type="submission" date="2019-12" db="EMBL/GenBank/DDBJ databases">
        <authorList>
            <person name="Li C."/>
            <person name="Zhao J."/>
        </authorList>
    </citation>
    <scope>NUCLEOTIDE SEQUENCE [LARGE SCALE GENOMIC DNA]</scope>
    <source>
        <strain evidence="3 4">NEAU-DD11</strain>
    </source>
</reference>
<dbReference type="SMART" id="SM00062">
    <property type="entry name" value="PBPb"/>
    <property type="match status" value="1"/>
</dbReference>
<feature type="domain" description="Solute-binding protein family 3/N-terminal" evidence="2">
    <location>
        <begin position="32"/>
        <end position="253"/>
    </location>
</feature>
<sequence>MARLRKHRLVALACVAATAQARTLPEMAVSNEFVICAAPDDMPFSRRDGTPAGLYVDLGRLVASDLGLALGIRWIPRRELARRVGCDAIMGAAVVRAEDRPTSWRNVLTVPWMRAGAVVVDTGRGPAATLDTLRAGHVAVPSGSWAHRWLDAHGVPVWVRFRTDPEIIGAVVRGDADAGVVSDVAAGWYRQQAGAANLRVLDTLLDPAEFAFDVAIDLLDTDAATLARVNGIVRARLADGAIAAIGLRYGAYRPPAGQR</sequence>
<gene>
    <name evidence="3" type="ORF">GPY61_13015</name>
</gene>
<keyword evidence="4" id="KW-1185">Reference proteome</keyword>
<dbReference type="Gene3D" id="3.40.190.10">
    <property type="entry name" value="Periplasmic binding protein-like II"/>
    <property type="match status" value="2"/>
</dbReference>
<evidence type="ECO:0000256" key="1">
    <source>
        <dbReference type="SAM" id="SignalP"/>
    </source>
</evidence>
<accession>A0A7X3G1F3</accession>
<evidence type="ECO:0000313" key="4">
    <source>
        <dbReference type="Proteomes" id="UP000443353"/>
    </source>
</evidence>
<protein>
    <submittedName>
        <fullName evidence="3">Transporter substrate-binding domain-containing protein</fullName>
    </submittedName>
</protein>
<proteinExistence type="predicted"/>
<feature type="chain" id="PRO_5031381351" evidence="1">
    <location>
        <begin position="22"/>
        <end position="259"/>
    </location>
</feature>
<dbReference type="InterPro" id="IPR001638">
    <property type="entry name" value="Solute-binding_3/MltF_N"/>
</dbReference>
<dbReference type="EMBL" id="WSES01000003">
    <property type="protein sequence ID" value="MVW60852.1"/>
    <property type="molecule type" value="Genomic_DNA"/>
</dbReference>
<keyword evidence="1" id="KW-0732">Signal</keyword>
<name>A0A7X3G1F3_9BURK</name>